<dbReference type="EMBL" id="AOIJ01000030">
    <property type="protein sequence ID" value="ELY83776.1"/>
    <property type="molecule type" value="Genomic_DNA"/>
</dbReference>
<name>L9ZCP2_9EURY</name>
<evidence type="ECO:0000256" key="1">
    <source>
        <dbReference type="SAM" id="MobiDB-lite"/>
    </source>
</evidence>
<organism evidence="2 3">
    <name type="scientific">Natrinema gari JCM 14663</name>
    <dbReference type="NCBI Taxonomy" id="1230459"/>
    <lineage>
        <taxon>Archaea</taxon>
        <taxon>Methanobacteriati</taxon>
        <taxon>Methanobacteriota</taxon>
        <taxon>Stenosarchaea group</taxon>
        <taxon>Halobacteria</taxon>
        <taxon>Halobacteriales</taxon>
        <taxon>Natrialbaceae</taxon>
        <taxon>Natrinema</taxon>
    </lineage>
</organism>
<protein>
    <submittedName>
        <fullName evidence="2">Uncharacterized protein</fullName>
    </submittedName>
</protein>
<dbReference type="Proteomes" id="UP000011592">
    <property type="component" value="Unassembled WGS sequence"/>
</dbReference>
<sequence length="66" mass="6956">MPQSSGRLRHLGTSLSRSPHLIDGGDFRDRLYPALQLLTIALEDRGLVECAIPGATEAAEAPPCGG</sequence>
<reference evidence="2 3" key="1">
    <citation type="journal article" date="2014" name="PLoS Genet.">
        <title>Phylogenetically driven sequencing of extremely halophilic archaea reveals strategies for static and dynamic osmo-response.</title>
        <authorList>
            <person name="Becker E.A."/>
            <person name="Seitzer P.M."/>
            <person name="Tritt A."/>
            <person name="Larsen D."/>
            <person name="Krusor M."/>
            <person name="Yao A.I."/>
            <person name="Wu D."/>
            <person name="Madern D."/>
            <person name="Eisen J.A."/>
            <person name="Darling A.E."/>
            <person name="Facciotti M.T."/>
        </authorList>
    </citation>
    <scope>NUCLEOTIDE SEQUENCE [LARGE SCALE GENOMIC DNA]</scope>
    <source>
        <strain evidence="2 3">JCM 14663</strain>
    </source>
</reference>
<accession>L9ZCP2</accession>
<gene>
    <name evidence="2" type="ORF">C486_01064</name>
</gene>
<proteinExistence type="predicted"/>
<feature type="region of interest" description="Disordered" evidence="1">
    <location>
        <begin position="1"/>
        <end position="23"/>
    </location>
</feature>
<comment type="caution">
    <text evidence="2">The sequence shown here is derived from an EMBL/GenBank/DDBJ whole genome shotgun (WGS) entry which is preliminary data.</text>
</comment>
<evidence type="ECO:0000313" key="2">
    <source>
        <dbReference type="EMBL" id="ELY83776.1"/>
    </source>
</evidence>
<evidence type="ECO:0000313" key="3">
    <source>
        <dbReference type="Proteomes" id="UP000011592"/>
    </source>
</evidence>
<dbReference type="AlphaFoldDB" id="L9ZCP2"/>
<keyword evidence="3" id="KW-1185">Reference proteome</keyword>